<sequence>MSCWQGIVKTAHWVIKTEFFFSLTLEFLKQRFIQV</sequence>
<proteinExistence type="predicted"/>
<evidence type="ECO:0000313" key="1">
    <source>
        <dbReference type="EMBL" id="MBX59706.1"/>
    </source>
</evidence>
<dbReference type="EMBL" id="GGEC01079222">
    <property type="protein sequence ID" value="MBX59706.1"/>
    <property type="molecule type" value="Transcribed_RNA"/>
</dbReference>
<protein>
    <submittedName>
        <fullName evidence="1">Uncharacterized protein</fullName>
    </submittedName>
</protein>
<accession>A0A2P2PYA3</accession>
<name>A0A2P2PYA3_RHIMU</name>
<organism evidence="1">
    <name type="scientific">Rhizophora mucronata</name>
    <name type="common">Asiatic mangrove</name>
    <dbReference type="NCBI Taxonomy" id="61149"/>
    <lineage>
        <taxon>Eukaryota</taxon>
        <taxon>Viridiplantae</taxon>
        <taxon>Streptophyta</taxon>
        <taxon>Embryophyta</taxon>
        <taxon>Tracheophyta</taxon>
        <taxon>Spermatophyta</taxon>
        <taxon>Magnoliopsida</taxon>
        <taxon>eudicotyledons</taxon>
        <taxon>Gunneridae</taxon>
        <taxon>Pentapetalae</taxon>
        <taxon>rosids</taxon>
        <taxon>fabids</taxon>
        <taxon>Malpighiales</taxon>
        <taxon>Rhizophoraceae</taxon>
        <taxon>Rhizophora</taxon>
    </lineage>
</organism>
<dbReference type="AlphaFoldDB" id="A0A2P2PYA3"/>
<reference evidence="1" key="1">
    <citation type="submission" date="2018-02" db="EMBL/GenBank/DDBJ databases">
        <title>Rhizophora mucronata_Transcriptome.</title>
        <authorList>
            <person name="Meera S.P."/>
            <person name="Sreeshan A."/>
            <person name="Augustine A."/>
        </authorList>
    </citation>
    <scope>NUCLEOTIDE SEQUENCE</scope>
    <source>
        <tissue evidence="1">Leaf</tissue>
    </source>
</reference>